<dbReference type="Proteomes" id="UP000028582">
    <property type="component" value="Unassembled WGS sequence"/>
</dbReference>
<gene>
    <name evidence="1" type="ORF">F444_18655</name>
</gene>
<dbReference type="EMBL" id="ANJA01003445">
    <property type="protein sequence ID" value="ETO63691.1"/>
    <property type="molecule type" value="Genomic_DNA"/>
</dbReference>
<reference evidence="1 2" key="1">
    <citation type="submission" date="2013-11" db="EMBL/GenBank/DDBJ databases">
        <title>The Genome Sequence of Phytophthora parasitica P1976.</title>
        <authorList>
            <consortium name="The Broad Institute Genomics Platform"/>
            <person name="Russ C."/>
            <person name="Tyler B."/>
            <person name="Panabieres F."/>
            <person name="Shan W."/>
            <person name="Tripathy S."/>
            <person name="Grunwald N."/>
            <person name="Machado M."/>
            <person name="Johnson C.S."/>
            <person name="Walker B."/>
            <person name="Young S."/>
            <person name="Zeng Q."/>
            <person name="Gargeya S."/>
            <person name="Fitzgerald M."/>
            <person name="Haas B."/>
            <person name="Abouelleil A."/>
            <person name="Allen A.W."/>
            <person name="Alvarado L."/>
            <person name="Arachchi H.M."/>
            <person name="Berlin A.M."/>
            <person name="Chapman S.B."/>
            <person name="Gainer-Dewar J."/>
            <person name="Goldberg J."/>
            <person name="Griggs A."/>
            <person name="Gujja S."/>
            <person name="Hansen M."/>
            <person name="Howarth C."/>
            <person name="Imamovic A."/>
            <person name="Ireland A."/>
            <person name="Larimer J."/>
            <person name="McCowan C."/>
            <person name="Murphy C."/>
            <person name="Pearson M."/>
            <person name="Poon T.W."/>
            <person name="Priest M."/>
            <person name="Roberts A."/>
            <person name="Saif S."/>
            <person name="Shea T."/>
            <person name="Sisk P."/>
            <person name="Sykes S."/>
            <person name="Wortman J."/>
            <person name="Nusbaum C."/>
            <person name="Birren B."/>
        </authorList>
    </citation>
    <scope>NUCLEOTIDE SEQUENCE [LARGE SCALE GENOMIC DNA]</scope>
    <source>
        <strain evidence="1 2">P1976</strain>
    </source>
</reference>
<dbReference type="AlphaFoldDB" id="A0A080ZAN0"/>
<evidence type="ECO:0000313" key="1">
    <source>
        <dbReference type="EMBL" id="ETO63691.1"/>
    </source>
</evidence>
<sequence length="47" mass="5500">MPDEDPHSEYNDHITIVSRQQEWLASEQERIVLAKCHVKLVSTKKPL</sequence>
<protein>
    <submittedName>
        <fullName evidence="1">Uncharacterized protein</fullName>
    </submittedName>
</protein>
<accession>A0A080ZAN0</accession>
<proteinExistence type="predicted"/>
<evidence type="ECO:0000313" key="2">
    <source>
        <dbReference type="Proteomes" id="UP000028582"/>
    </source>
</evidence>
<comment type="caution">
    <text evidence="1">The sequence shown here is derived from an EMBL/GenBank/DDBJ whole genome shotgun (WGS) entry which is preliminary data.</text>
</comment>
<name>A0A080ZAN0_PHYNI</name>
<organism evidence="1 2">
    <name type="scientific">Phytophthora nicotianae P1976</name>
    <dbReference type="NCBI Taxonomy" id="1317066"/>
    <lineage>
        <taxon>Eukaryota</taxon>
        <taxon>Sar</taxon>
        <taxon>Stramenopiles</taxon>
        <taxon>Oomycota</taxon>
        <taxon>Peronosporomycetes</taxon>
        <taxon>Peronosporales</taxon>
        <taxon>Peronosporaceae</taxon>
        <taxon>Phytophthora</taxon>
    </lineage>
</organism>